<dbReference type="InterPro" id="IPR029057">
    <property type="entry name" value="PRTase-like"/>
</dbReference>
<keyword evidence="2" id="KW-0328">Glycosyltransferase</keyword>
<dbReference type="GO" id="GO:0016757">
    <property type="term" value="F:glycosyltransferase activity"/>
    <property type="evidence" value="ECO:0007669"/>
    <property type="project" value="UniProtKB-KW"/>
</dbReference>
<dbReference type="InterPro" id="IPR050137">
    <property type="entry name" value="PyrR_bifunctional"/>
</dbReference>
<dbReference type="Gene3D" id="3.40.50.2020">
    <property type="match status" value="1"/>
</dbReference>
<accession>A0ABP8LNK2</accession>
<name>A0ABP8LNK2_9BACT</name>
<dbReference type="SUPFAM" id="SSF53271">
    <property type="entry name" value="PRTase-like"/>
    <property type="match status" value="1"/>
</dbReference>
<dbReference type="PANTHER" id="PTHR11608">
    <property type="entry name" value="BIFUNCTIONAL PROTEIN PYRR"/>
    <property type="match status" value="1"/>
</dbReference>
<dbReference type="InterPro" id="IPR000836">
    <property type="entry name" value="PRTase_dom"/>
</dbReference>
<dbReference type="EMBL" id="BAABHC010000014">
    <property type="protein sequence ID" value="GAA4433141.1"/>
    <property type="molecule type" value="Genomic_DNA"/>
</dbReference>
<evidence type="ECO:0000259" key="1">
    <source>
        <dbReference type="Pfam" id="PF00156"/>
    </source>
</evidence>
<evidence type="ECO:0000313" key="2">
    <source>
        <dbReference type="EMBL" id="GAA4433141.1"/>
    </source>
</evidence>
<dbReference type="CDD" id="cd06223">
    <property type="entry name" value="PRTases_typeI"/>
    <property type="match status" value="1"/>
</dbReference>
<keyword evidence="3" id="KW-1185">Reference proteome</keyword>
<feature type="domain" description="Phosphoribosyltransferase" evidence="1">
    <location>
        <begin position="11"/>
        <end position="148"/>
    </location>
</feature>
<organism evidence="2 3">
    <name type="scientific">Pontibacter saemangeumensis</name>
    <dbReference type="NCBI Taxonomy" id="1084525"/>
    <lineage>
        <taxon>Bacteria</taxon>
        <taxon>Pseudomonadati</taxon>
        <taxon>Bacteroidota</taxon>
        <taxon>Cytophagia</taxon>
        <taxon>Cytophagales</taxon>
        <taxon>Hymenobacteraceae</taxon>
        <taxon>Pontibacter</taxon>
    </lineage>
</organism>
<sequence length="171" mass="19198">MTPSPHPQNLILDKAQIEQKITRMAYQMYEQNFEEQELVLAGIHPNGFTLASMLAQRLQQISPLQVQLLRISINKTAPLQEPVALEPERPALTDKVVVLVDDVLNTGKTLAYALNSFLSHAPKKLEVATLVDRHHPLYPVAATYTGYSLATTLNEHIMVHLDEENYGAYLN</sequence>
<dbReference type="PANTHER" id="PTHR11608:SF0">
    <property type="entry name" value="BIFUNCTIONAL PROTEIN PYRR"/>
    <property type="match status" value="1"/>
</dbReference>
<dbReference type="Pfam" id="PF00156">
    <property type="entry name" value="Pribosyltran"/>
    <property type="match status" value="1"/>
</dbReference>
<keyword evidence="2" id="KW-0808">Transferase</keyword>
<proteinExistence type="predicted"/>
<reference evidence="3" key="1">
    <citation type="journal article" date="2019" name="Int. J. Syst. Evol. Microbiol.">
        <title>The Global Catalogue of Microorganisms (GCM) 10K type strain sequencing project: providing services to taxonomists for standard genome sequencing and annotation.</title>
        <authorList>
            <consortium name="The Broad Institute Genomics Platform"/>
            <consortium name="The Broad Institute Genome Sequencing Center for Infectious Disease"/>
            <person name="Wu L."/>
            <person name="Ma J."/>
        </authorList>
    </citation>
    <scope>NUCLEOTIDE SEQUENCE [LARGE SCALE GENOMIC DNA]</scope>
    <source>
        <strain evidence="3">JCM 17926</strain>
    </source>
</reference>
<protein>
    <submittedName>
        <fullName evidence="2">Phosphoribosyltransferase domain-containing protein</fullName>
    </submittedName>
</protein>
<evidence type="ECO:0000313" key="3">
    <source>
        <dbReference type="Proteomes" id="UP001500552"/>
    </source>
</evidence>
<dbReference type="RefSeq" id="WP_345159053.1">
    <property type="nucleotide sequence ID" value="NZ_BAABHC010000014.1"/>
</dbReference>
<gene>
    <name evidence="2" type="ORF">GCM10023188_22250</name>
</gene>
<comment type="caution">
    <text evidence="2">The sequence shown here is derived from an EMBL/GenBank/DDBJ whole genome shotgun (WGS) entry which is preliminary data.</text>
</comment>
<dbReference type="Proteomes" id="UP001500552">
    <property type="component" value="Unassembled WGS sequence"/>
</dbReference>